<organism evidence="4 5">
    <name type="scientific">Subtercola boreus</name>
    <dbReference type="NCBI Taxonomy" id="120213"/>
    <lineage>
        <taxon>Bacteria</taxon>
        <taxon>Bacillati</taxon>
        <taxon>Actinomycetota</taxon>
        <taxon>Actinomycetes</taxon>
        <taxon>Micrococcales</taxon>
        <taxon>Microbacteriaceae</taxon>
        <taxon>Subtercola</taxon>
    </lineage>
</organism>
<dbReference type="SUPFAM" id="SSF53271">
    <property type="entry name" value="PRTase-like"/>
    <property type="match status" value="1"/>
</dbReference>
<proteinExistence type="inferred from homology"/>
<dbReference type="PANTHER" id="PTHR47505">
    <property type="entry name" value="DNA UTILIZATION PROTEIN YHGH"/>
    <property type="match status" value="1"/>
</dbReference>
<comment type="similarity">
    <text evidence="1">Belongs to the ComF/GntX family.</text>
</comment>
<evidence type="ECO:0000256" key="2">
    <source>
        <dbReference type="SAM" id="MobiDB-lite"/>
    </source>
</evidence>
<evidence type="ECO:0000313" key="5">
    <source>
        <dbReference type="Proteomes" id="UP000257080"/>
    </source>
</evidence>
<name>A0A3E0WEX6_9MICO</name>
<dbReference type="InterPro" id="IPR000836">
    <property type="entry name" value="PRTase_dom"/>
</dbReference>
<protein>
    <recommendedName>
        <fullName evidence="3">Phosphoribosyltransferase domain-containing protein</fullName>
    </recommendedName>
</protein>
<evidence type="ECO:0000256" key="1">
    <source>
        <dbReference type="ARBA" id="ARBA00008007"/>
    </source>
</evidence>
<accession>A0A3E0WEX6</accession>
<dbReference type="PANTHER" id="PTHR47505:SF1">
    <property type="entry name" value="DNA UTILIZATION PROTEIN YHGH"/>
    <property type="match status" value="1"/>
</dbReference>
<dbReference type="CDD" id="cd06223">
    <property type="entry name" value="PRTases_typeI"/>
    <property type="match status" value="1"/>
</dbReference>
<dbReference type="Gene3D" id="3.40.50.2020">
    <property type="match status" value="1"/>
</dbReference>
<dbReference type="EMBL" id="NBXE01000008">
    <property type="protein sequence ID" value="RFA28779.1"/>
    <property type="molecule type" value="Genomic_DNA"/>
</dbReference>
<feature type="region of interest" description="Disordered" evidence="2">
    <location>
        <begin position="1"/>
        <end position="27"/>
    </location>
</feature>
<gene>
    <name evidence="4" type="ORF">B7R25_03410</name>
</gene>
<sequence length="339" mass="34334">MFSTDAVPQAMPRPGGRQGGDMTSFPSSTRSLVEALIRSLLAALAVVLPTECVGCGQRDVPLCATCASSIGPSTVPPTVPSVRPSAGVPGAPAGLSGSPAGSSTGPPGPPRPPGPPGGAPGARAVALVIETGRDPPLPVWAAAVYGPVLTSALSAFKEAGRTDVAGALASVLGIAVQDAHDAIVPALPAGAVLEHTVAPSSARAFRTRGYDPVALLARRVRARNTVVPTLRFARRAKDQAGLGVVERRANLSGSLAVHPHLRSRLSGRHFLLIDDVVTTGSTLIECRRALESAGATVWGAATLSFAMKHIGTSSVHPSSEPPVHIRATDDTTAAADYGG</sequence>
<dbReference type="Proteomes" id="UP000257080">
    <property type="component" value="Unassembled WGS sequence"/>
</dbReference>
<feature type="region of interest" description="Disordered" evidence="2">
    <location>
        <begin position="73"/>
        <end position="122"/>
    </location>
</feature>
<reference evidence="4 5" key="1">
    <citation type="submission" date="2017-04" db="EMBL/GenBank/DDBJ databases">
        <title>Comparative genome analysis of Subtercola boreus.</title>
        <authorList>
            <person name="Cho Y.-J."/>
            <person name="Cho A."/>
            <person name="Kim O.-S."/>
            <person name="Lee J.-I."/>
        </authorList>
    </citation>
    <scope>NUCLEOTIDE SEQUENCE [LARGE SCALE GENOMIC DNA]</scope>
    <source>
        <strain evidence="4 5">P28004</strain>
    </source>
</reference>
<evidence type="ECO:0000313" key="4">
    <source>
        <dbReference type="EMBL" id="RFA28779.1"/>
    </source>
</evidence>
<feature type="domain" description="Phosphoribosyltransferase" evidence="3">
    <location>
        <begin position="209"/>
        <end position="304"/>
    </location>
</feature>
<dbReference type="AlphaFoldDB" id="A0A3E0WEX6"/>
<dbReference type="InterPro" id="IPR029057">
    <property type="entry name" value="PRTase-like"/>
</dbReference>
<evidence type="ECO:0000259" key="3">
    <source>
        <dbReference type="Pfam" id="PF00156"/>
    </source>
</evidence>
<feature type="compositionally biased region" description="Low complexity" evidence="2">
    <location>
        <begin position="80"/>
        <end position="105"/>
    </location>
</feature>
<feature type="compositionally biased region" description="Pro residues" evidence="2">
    <location>
        <begin position="106"/>
        <end position="118"/>
    </location>
</feature>
<dbReference type="InterPro" id="IPR051910">
    <property type="entry name" value="ComF/GntX_DNA_util-trans"/>
</dbReference>
<comment type="caution">
    <text evidence="4">The sequence shown here is derived from an EMBL/GenBank/DDBJ whole genome shotgun (WGS) entry which is preliminary data.</text>
</comment>
<dbReference type="Pfam" id="PF00156">
    <property type="entry name" value="Pribosyltran"/>
    <property type="match status" value="1"/>
</dbReference>